<organism evidence="1 2">
    <name type="scientific">Rubrivirga litoralis</name>
    <dbReference type="NCBI Taxonomy" id="3075598"/>
    <lineage>
        <taxon>Bacteria</taxon>
        <taxon>Pseudomonadati</taxon>
        <taxon>Rhodothermota</taxon>
        <taxon>Rhodothermia</taxon>
        <taxon>Rhodothermales</taxon>
        <taxon>Rubricoccaceae</taxon>
        <taxon>Rubrivirga</taxon>
    </lineage>
</organism>
<evidence type="ECO:0000313" key="2">
    <source>
        <dbReference type="Proteomes" id="UP001267426"/>
    </source>
</evidence>
<dbReference type="InterPro" id="IPR038590">
    <property type="entry name" value="YaeQ_sf"/>
</dbReference>
<evidence type="ECO:0000313" key="1">
    <source>
        <dbReference type="EMBL" id="MDT0633120.1"/>
    </source>
</evidence>
<reference evidence="1 2" key="1">
    <citation type="submission" date="2023-09" db="EMBL/GenBank/DDBJ databases">
        <authorList>
            <person name="Rey-Velasco X."/>
        </authorList>
    </citation>
    <scope>NUCLEOTIDE SEQUENCE [LARGE SCALE GENOMIC DNA]</scope>
    <source>
        <strain evidence="1 2">F394</strain>
    </source>
</reference>
<accession>A0ABU3BV01</accession>
<gene>
    <name evidence="1" type="ORF">RM540_15300</name>
</gene>
<dbReference type="RefSeq" id="WP_311665704.1">
    <property type="nucleotide sequence ID" value="NZ_JAVRHT010000053.1"/>
</dbReference>
<name>A0ABU3BV01_9BACT</name>
<proteinExistence type="predicted"/>
<keyword evidence="2" id="KW-1185">Reference proteome</keyword>
<sequence>MPSDLALRRTLTLRASDGAGLRKLVLVKKRGESIEHVLMKAVLWALYLPEYPEMRVEVPIGDTYKPDLVQLAPPPGGLAYGDPEPVFWGEAGKVSAAKWRSLLKRFPDTHFALARWDERLAPHEATIRKALDGRPRRAPLDLVRVPADAEARFVDGGTVRVTAADVERVRL</sequence>
<dbReference type="EMBL" id="JAVRHT010000053">
    <property type="protein sequence ID" value="MDT0633120.1"/>
    <property type="molecule type" value="Genomic_DNA"/>
</dbReference>
<comment type="caution">
    <text evidence="1">The sequence shown here is derived from an EMBL/GenBank/DDBJ whole genome shotgun (WGS) entry which is preliminary data.</text>
</comment>
<protein>
    <submittedName>
        <fullName evidence="1">Uncharacterized protein</fullName>
    </submittedName>
</protein>
<dbReference type="Proteomes" id="UP001267426">
    <property type="component" value="Unassembled WGS sequence"/>
</dbReference>
<dbReference type="Gene3D" id="3.10.640.10">
    <property type="entry name" value="Restriction endonuclease-like alpha-beta roll domain"/>
    <property type="match status" value="1"/>
</dbReference>